<dbReference type="InterPro" id="IPR029044">
    <property type="entry name" value="Nucleotide-diphossugar_trans"/>
</dbReference>
<evidence type="ECO:0000256" key="3">
    <source>
        <dbReference type="ARBA" id="ARBA00022676"/>
    </source>
</evidence>
<name>A0ABT0WI95_9BACI</name>
<reference evidence="6 7" key="1">
    <citation type="submission" date="2022-06" db="EMBL/GenBank/DDBJ databases">
        <authorList>
            <person name="Jeon C.O."/>
        </authorList>
    </citation>
    <scope>NUCLEOTIDE SEQUENCE [LARGE SCALE GENOMIC DNA]</scope>
    <source>
        <strain evidence="6 7">KCTC 13943</strain>
    </source>
</reference>
<dbReference type="Proteomes" id="UP001523262">
    <property type="component" value="Unassembled WGS sequence"/>
</dbReference>
<comment type="caution">
    <text evidence="6">The sequence shown here is derived from an EMBL/GenBank/DDBJ whole genome shotgun (WGS) entry which is preliminary data.</text>
</comment>
<keyword evidence="3" id="KW-0328">Glycosyltransferase</keyword>
<comment type="pathway">
    <text evidence="1">Cell wall biogenesis; cell wall polysaccharide biosynthesis.</text>
</comment>
<organism evidence="6 7">
    <name type="scientific">Neobacillus pocheonensis</name>
    <dbReference type="NCBI Taxonomy" id="363869"/>
    <lineage>
        <taxon>Bacteria</taxon>
        <taxon>Bacillati</taxon>
        <taxon>Bacillota</taxon>
        <taxon>Bacilli</taxon>
        <taxon>Bacillales</taxon>
        <taxon>Bacillaceae</taxon>
        <taxon>Neobacillus</taxon>
    </lineage>
</organism>
<dbReference type="PANTHER" id="PTHR43179">
    <property type="entry name" value="RHAMNOSYLTRANSFERASE WBBL"/>
    <property type="match status" value="1"/>
</dbReference>
<feature type="domain" description="Glycosyltransferase 2-like" evidence="5">
    <location>
        <begin position="6"/>
        <end position="176"/>
    </location>
</feature>
<gene>
    <name evidence="6" type="ORF">NDK43_31780</name>
</gene>
<accession>A0ABT0WI95</accession>
<dbReference type="Gene3D" id="3.90.550.10">
    <property type="entry name" value="Spore Coat Polysaccharide Biosynthesis Protein SpsA, Chain A"/>
    <property type="match status" value="1"/>
</dbReference>
<evidence type="ECO:0000313" key="6">
    <source>
        <dbReference type="EMBL" id="MCM2536040.1"/>
    </source>
</evidence>
<dbReference type="SUPFAM" id="SSF53448">
    <property type="entry name" value="Nucleotide-diphospho-sugar transferases"/>
    <property type="match status" value="1"/>
</dbReference>
<keyword evidence="4" id="KW-0808">Transferase</keyword>
<evidence type="ECO:0000256" key="1">
    <source>
        <dbReference type="ARBA" id="ARBA00004776"/>
    </source>
</evidence>
<proteinExistence type="inferred from homology"/>
<evidence type="ECO:0000256" key="4">
    <source>
        <dbReference type="ARBA" id="ARBA00022679"/>
    </source>
</evidence>
<evidence type="ECO:0000256" key="2">
    <source>
        <dbReference type="ARBA" id="ARBA00006739"/>
    </source>
</evidence>
<evidence type="ECO:0000313" key="7">
    <source>
        <dbReference type="Proteomes" id="UP001523262"/>
    </source>
</evidence>
<comment type="similarity">
    <text evidence="2">Belongs to the glycosyltransferase 2 family.</text>
</comment>
<protein>
    <submittedName>
        <fullName evidence="6">Glycosyltransferase family 2 protein</fullName>
    </submittedName>
</protein>
<dbReference type="PANTHER" id="PTHR43179:SF12">
    <property type="entry name" value="GALACTOFURANOSYLTRANSFERASE GLFT2"/>
    <property type="match status" value="1"/>
</dbReference>
<dbReference type="Pfam" id="PF00535">
    <property type="entry name" value="Glycos_transf_2"/>
    <property type="match status" value="1"/>
</dbReference>
<sequence length="294" mass="33963">MEKVDILLPIYNSYDETRSCIESIFNHTNINAFNLYLLDDKSPDDNIVELTSYFSGKYPNVITIRNENNLGFPANVNNGFYVSKNDVIILNSDTLVTDAWLETLAEVANSEELIAAVNPMSNYGIISGVPTTNSTINDLFSFEEITHAFHKNKQKGYIETPLLIGFCMYVKRKALDLVGTFDAETFKRGYGEETDWCMRARRIGLKLVVSKEAYVHHIGGSSFGADKEKLRKRSKEILLQRYPQIDLELERFVKNRDNLKEIRKYVMRDLPYLSRKTGKMLKLKMIKHYMTYNF</sequence>
<keyword evidence="7" id="KW-1185">Reference proteome</keyword>
<dbReference type="EMBL" id="JAMQCR010000003">
    <property type="protein sequence ID" value="MCM2536040.1"/>
    <property type="molecule type" value="Genomic_DNA"/>
</dbReference>
<dbReference type="InterPro" id="IPR001173">
    <property type="entry name" value="Glyco_trans_2-like"/>
</dbReference>
<evidence type="ECO:0000259" key="5">
    <source>
        <dbReference type="Pfam" id="PF00535"/>
    </source>
</evidence>